<dbReference type="GO" id="GO:0005737">
    <property type="term" value="C:cytoplasm"/>
    <property type="evidence" value="ECO:0007669"/>
    <property type="project" value="UniProtKB-SubCell"/>
</dbReference>
<dbReference type="InterPro" id="IPR036615">
    <property type="entry name" value="Mur_ligase_C_dom_sf"/>
</dbReference>
<keyword evidence="5 7" id="KW-0547">Nucleotide-binding</keyword>
<evidence type="ECO:0000256" key="5">
    <source>
        <dbReference type="ARBA" id="ARBA00022741"/>
    </source>
</evidence>
<evidence type="ECO:0000256" key="1">
    <source>
        <dbReference type="ARBA" id="ARBA00004496"/>
    </source>
</evidence>
<keyword evidence="6 7" id="KW-0067">ATP-binding</keyword>
<evidence type="ECO:0000313" key="10">
    <source>
        <dbReference type="Proteomes" id="UP000229098"/>
    </source>
</evidence>
<dbReference type="PANTHER" id="PTHR43692">
    <property type="entry name" value="UDP-N-ACETYLMURAMOYLALANINE--D-GLUTAMATE LIGASE"/>
    <property type="match status" value="1"/>
</dbReference>
<comment type="function">
    <text evidence="7">Cell wall formation. Catalyzes the addition of glutamate to the nucleotide precursor UDP-N-acetylmuramoyl-L-alanine (UMA).</text>
</comment>
<dbReference type="InterPro" id="IPR036565">
    <property type="entry name" value="Mur-like_cat_sf"/>
</dbReference>
<name>A0A2M8KY99_9BACT</name>
<keyword evidence="7" id="KW-0961">Cell wall biogenesis/degradation</keyword>
<dbReference type="AlphaFoldDB" id="A0A2M8KY99"/>
<dbReference type="Pfam" id="PF08245">
    <property type="entry name" value="Mur_ligase_M"/>
    <property type="match status" value="1"/>
</dbReference>
<dbReference type="GO" id="GO:0008764">
    <property type="term" value="F:UDP-N-acetylmuramoylalanine-D-glutamate ligase activity"/>
    <property type="evidence" value="ECO:0007669"/>
    <property type="project" value="UniProtKB-UniRule"/>
</dbReference>
<dbReference type="GO" id="GO:0008360">
    <property type="term" value="P:regulation of cell shape"/>
    <property type="evidence" value="ECO:0007669"/>
    <property type="project" value="UniProtKB-KW"/>
</dbReference>
<organism evidence="9 10">
    <name type="scientific">Candidatus Ryanbacteria bacterium CG10_big_fil_rev_8_21_14_0_10_43_42</name>
    <dbReference type="NCBI Taxonomy" id="1974864"/>
    <lineage>
        <taxon>Bacteria</taxon>
        <taxon>Candidatus Ryaniibacteriota</taxon>
    </lineage>
</organism>
<evidence type="ECO:0000259" key="8">
    <source>
        <dbReference type="Pfam" id="PF08245"/>
    </source>
</evidence>
<dbReference type="UniPathway" id="UPA00219"/>
<keyword evidence="4 7" id="KW-0436">Ligase</keyword>
<comment type="caution">
    <text evidence="9">The sequence shown here is derived from an EMBL/GenBank/DDBJ whole genome shotgun (WGS) entry which is preliminary data.</text>
</comment>
<dbReference type="PANTHER" id="PTHR43692:SF1">
    <property type="entry name" value="UDP-N-ACETYLMURAMOYLALANINE--D-GLUTAMATE LIGASE"/>
    <property type="match status" value="1"/>
</dbReference>
<dbReference type="Gene3D" id="3.90.190.20">
    <property type="entry name" value="Mur ligase, C-terminal domain"/>
    <property type="match status" value="1"/>
</dbReference>
<dbReference type="Proteomes" id="UP000229098">
    <property type="component" value="Unassembled WGS sequence"/>
</dbReference>
<feature type="domain" description="Mur ligase central" evidence="8">
    <location>
        <begin position="98"/>
        <end position="214"/>
    </location>
</feature>
<evidence type="ECO:0000256" key="7">
    <source>
        <dbReference type="HAMAP-Rule" id="MF_00639"/>
    </source>
</evidence>
<dbReference type="SUPFAM" id="SSF53623">
    <property type="entry name" value="MurD-like peptide ligases, catalytic domain"/>
    <property type="match status" value="1"/>
</dbReference>
<keyword evidence="7" id="KW-0133">Cell shape</keyword>
<protein>
    <recommendedName>
        <fullName evidence="7">UDP-N-acetylmuramoylalanine--D-glutamate ligase</fullName>
        <ecNumber evidence="7">6.3.2.9</ecNumber>
    </recommendedName>
    <alternativeName>
        <fullName evidence="7">D-glutamic acid-adding enzyme</fullName>
    </alternativeName>
    <alternativeName>
        <fullName evidence="7">UDP-N-acetylmuramoyl-L-alanyl-D-glutamate synthetase</fullName>
    </alternativeName>
</protein>
<evidence type="ECO:0000256" key="3">
    <source>
        <dbReference type="ARBA" id="ARBA00022490"/>
    </source>
</evidence>
<dbReference type="Gene3D" id="3.40.1190.10">
    <property type="entry name" value="Mur-like, catalytic domain"/>
    <property type="match status" value="1"/>
</dbReference>
<keyword evidence="7" id="KW-0573">Peptidoglycan synthesis</keyword>
<dbReference type="InterPro" id="IPR013221">
    <property type="entry name" value="Mur_ligase_cen"/>
</dbReference>
<dbReference type="GO" id="GO:0051301">
    <property type="term" value="P:cell division"/>
    <property type="evidence" value="ECO:0007669"/>
    <property type="project" value="UniProtKB-KW"/>
</dbReference>
<evidence type="ECO:0000256" key="4">
    <source>
        <dbReference type="ARBA" id="ARBA00022598"/>
    </source>
</evidence>
<reference evidence="10" key="1">
    <citation type="submission" date="2017-09" db="EMBL/GenBank/DDBJ databases">
        <title>Depth-based differentiation of microbial function through sediment-hosted aquifers and enrichment of novel symbionts in the deep terrestrial subsurface.</title>
        <authorList>
            <person name="Probst A.J."/>
            <person name="Ladd B."/>
            <person name="Jarett J.K."/>
            <person name="Geller-Mcgrath D.E."/>
            <person name="Sieber C.M.K."/>
            <person name="Emerson J.B."/>
            <person name="Anantharaman K."/>
            <person name="Thomas B.C."/>
            <person name="Malmstrom R."/>
            <person name="Stieglmeier M."/>
            <person name="Klingl A."/>
            <person name="Woyke T."/>
            <person name="Ryan C.M."/>
            <person name="Banfield J.F."/>
        </authorList>
    </citation>
    <scope>NUCLEOTIDE SEQUENCE [LARGE SCALE GENOMIC DNA]</scope>
</reference>
<keyword evidence="3 7" id="KW-0963">Cytoplasm</keyword>
<comment type="catalytic activity">
    <reaction evidence="7">
        <text>UDP-N-acetyl-alpha-D-muramoyl-L-alanine + D-glutamate + ATP = UDP-N-acetyl-alpha-D-muramoyl-L-alanyl-D-glutamate + ADP + phosphate + H(+)</text>
        <dbReference type="Rhea" id="RHEA:16429"/>
        <dbReference type="ChEBI" id="CHEBI:15378"/>
        <dbReference type="ChEBI" id="CHEBI:29986"/>
        <dbReference type="ChEBI" id="CHEBI:30616"/>
        <dbReference type="ChEBI" id="CHEBI:43474"/>
        <dbReference type="ChEBI" id="CHEBI:83898"/>
        <dbReference type="ChEBI" id="CHEBI:83900"/>
        <dbReference type="ChEBI" id="CHEBI:456216"/>
        <dbReference type="EC" id="6.3.2.9"/>
    </reaction>
</comment>
<dbReference type="SUPFAM" id="SSF53244">
    <property type="entry name" value="MurD-like peptide ligases, peptide-binding domain"/>
    <property type="match status" value="1"/>
</dbReference>
<evidence type="ECO:0000256" key="2">
    <source>
        <dbReference type="ARBA" id="ARBA00004752"/>
    </source>
</evidence>
<dbReference type="NCBIfam" id="TIGR01087">
    <property type="entry name" value="murD"/>
    <property type="match status" value="1"/>
</dbReference>
<proteinExistence type="inferred from homology"/>
<comment type="similarity">
    <text evidence="7">Belongs to the MurCDEF family.</text>
</comment>
<evidence type="ECO:0000313" key="9">
    <source>
        <dbReference type="EMBL" id="PJE64899.1"/>
    </source>
</evidence>
<dbReference type="GO" id="GO:0009252">
    <property type="term" value="P:peptidoglycan biosynthetic process"/>
    <property type="evidence" value="ECO:0007669"/>
    <property type="project" value="UniProtKB-UniRule"/>
</dbReference>
<dbReference type="GO" id="GO:0005524">
    <property type="term" value="F:ATP binding"/>
    <property type="evidence" value="ECO:0007669"/>
    <property type="project" value="UniProtKB-UniRule"/>
</dbReference>
<evidence type="ECO:0000256" key="6">
    <source>
        <dbReference type="ARBA" id="ARBA00022840"/>
    </source>
</evidence>
<dbReference type="GO" id="GO:0071555">
    <property type="term" value="P:cell wall organization"/>
    <property type="evidence" value="ECO:0007669"/>
    <property type="project" value="UniProtKB-KW"/>
</dbReference>
<dbReference type="InterPro" id="IPR005762">
    <property type="entry name" value="MurD"/>
</dbReference>
<dbReference type="SUPFAM" id="SSF51984">
    <property type="entry name" value="MurCD N-terminal domain"/>
    <property type="match status" value="1"/>
</dbReference>
<keyword evidence="7" id="KW-0131">Cell cycle</keyword>
<sequence length="417" mass="46042">MSMKNIKKVAILGHGKEGRSVHRFLRTSPSYKNAQITILDKKNNPEYLTHLDEYDIVFKTPGIPYALPEIIKARKKGVCFSSATELFFRHAKGIIIGITGTKGKGTTATMLYAILKAAKKDVYLAGNIGAPMLGLLPKLKKTSIIILELSSFQLQYLPYSPHIAVVLPIVPDHLDAHKTFREYVDAKSYIAKNQTKKDIVFYAKGNLSAVRVARKSAGIKKVVDTAKPYGFEKDDVRVPGIHNYENAVMASSVAAYMKCTAGEIKRGIRSFRGLPYHLEYIRSVNGISFYNDSASTNPFATVAAIRTEKESGILIMGGKDKNFSYTVVKKALDESRIKAVIILGENTEKVCKDIAGTVVPLVPVDTLFNAVHKAYKRALAQKAHSVIFSPGAASFDMFENAKERGKQFTTLVRGLKF</sequence>
<dbReference type="EMBL" id="PFEF01000001">
    <property type="protein sequence ID" value="PJE64899.1"/>
    <property type="molecule type" value="Genomic_DNA"/>
</dbReference>
<comment type="pathway">
    <text evidence="2 7">Cell wall biogenesis; peptidoglycan biosynthesis.</text>
</comment>
<feature type="binding site" evidence="7">
    <location>
        <begin position="100"/>
        <end position="106"/>
    </location>
    <ligand>
        <name>ATP</name>
        <dbReference type="ChEBI" id="CHEBI:30616"/>
    </ligand>
</feature>
<keyword evidence="7" id="KW-0132">Cell division</keyword>
<comment type="subcellular location">
    <subcellularLocation>
        <location evidence="1 7">Cytoplasm</location>
    </subcellularLocation>
</comment>
<dbReference type="HAMAP" id="MF_00639">
    <property type="entry name" value="MurD"/>
    <property type="match status" value="1"/>
</dbReference>
<gene>
    <name evidence="7 9" type="primary">murD</name>
    <name evidence="9" type="ORF">COU90_00055</name>
</gene>
<dbReference type="EC" id="6.3.2.9" evidence="7"/>
<accession>A0A2M8KY99</accession>